<dbReference type="InterPro" id="IPR003226">
    <property type="entry name" value="MYG1_exonuclease"/>
</dbReference>
<keyword evidence="2" id="KW-1185">Reference proteome</keyword>
<dbReference type="PATRIC" id="fig|1838286.3.peg.3193"/>
<dbReference type="EMBL" id="CP016094">
    <property type="protein sequence ID" value="AOS46075.1"/>
    <property type="molecule type" value="Genomic_DNA"/>
</dbReference>
<sequence>MIPFTTILTHPGGAHKDEFLACCVLLSLHPVPVVRREPAPTDLADPATCVVDVGHEHEPARNNFDHHQLPKDHPPTCSLSLVLQHLGLYADARQFCAWLESAEWFDCRGAVTTAQWLGVPADVLPKLNSPIDITLLRRFALAKRLAPGDPLWEMMRMIGEDLVNYVRTLRARLDFIGRHAQFWTLDLAGSPGQILFLPRTEPLPEEPSLGLDEFIEERQLTGEIVGLVYPDRRSTGYGLGRFRDNPRLDFTRINRETDVHFAHARGFVAKTSAHDIPRLQALVTQSGVAS</sequence>
<organism evidence="1 2">
    <name type="scientific">Lacunisphaera limnophila</name>
    <dbReference type="NCBI Taxonomy" id="1838286"/>
    <lineage>
        <taxon>Bacteria</taxon>
        <taxon>Pseudomonadati</taxon>
        <taxon>Verrucomicrobiota</taxon>
        <taxon>Opitutia</taxon>
        <taxon>Opitutales</taxon>
        <taxon>Opitutaceae</taxon>
        <taxon>Lacunisphaera</taxon>
    </lineage>
</organism>
<dbReference type="Pfam" id="PF03690">
    <property type="entry name" value="MYG1_exonuc"/>
    <property type="match status" value="1"/>
</dbReference>
<dbReference type="RefSeq" id="WP_069963160.1">
    <property type="nucleotide sequence ID" value="NZ_CP016094.1"/>
</dbReference>
<dbReference type="KEGG" id="obg:Verru16b_03170"/>
<dbReference type="AlphaFoldDB" id="A0A1D8AYX9"/>
<dbReference type="OrthoDB" id="183622at2"/>
<dbReference type="Proteomes" id="UP000095228">
    <property type="component" value="Chromosome"/>
</dbReference>
<accession>A0A1D8AYX9</accession>
<reference evidence="1 2" key="1">
    <citation type="submission" date="2016-06" db="EMBL/GenBank/DDBJ databases">
        <title>Three novel species with peptidoglycan cell walls form the new genus Lacunisphaera gen. nov. in the family Opitutaceae of the verrucomicrobial subdivision 4.</title>
        <authorList>
            <person name="Rast P."/>
            <person name="Gloeckner I."/>
            <person name="Jogler M."/>
            <person name="Boedeker C."/>
            <person name="Jeske O."/>
            <person name="Wiegand S."/>
            <person name="Reinhardt R."/>
            <person name="Schumann P."/>
            <person name="Rohde M."/>
            <person name="Spring S."/>
            <person name="Gloeckner F.O."/>
            <person name="Jogler C."/>
        </authorList>
    </citation>
    <scope>NUCLEOTIDE SEQUENCE [LARGE SCALE GENOMIC DNA]</scope>
    <source>
        <strain evidence="1 2">IG16b</strain>
    </source>
</reference>
<name>A0A1D8AYX9_9BACT</name>
<gene>
    <name evidence="1" type="ORF">Verru16b_03170</name>
</gene>
<proteinExistence type="predicted"/>
<evidence type="ECO:0008006" key="3">
    <source>
        <dbReference type="Google" id="ProtNLM"/>
    </source>
</evidence>
<evidence type="ECO:0000313" key="1">
    <source>
        <dbReference type="EMBL" id="AOS46075.1"/>
    </source>
</evidence>
<evidence type="ECO:0000313" key="2">
    <source>
        <dbReference type="Proteomes" id="UP000095228"/>
    </source>
</evidence>
<protein>
    <recommendedName>
        <fullName evidence="3">MYG1 family protein</fullName>
    </recommendedName>
</protein>
<dbReference type="STRING" id="1838286.Verru16b_03170"/>